<dbReference type="PROSITE" id="PS51184">
    <property type="entry name" value="JMJC"/>
    <property type="match status" value="1"/>
</dbReference>
<keyword evidence="3" id="KW-0408">Iron</keyword>
<reference evidence="6" key="1">
    <citation type="journal article" date="2019" name="Int. J. Syst. Evol. Microbiol.">
        <title>The Global Catalogue of Microorganisms (GCM) 10K type strain sequencing project: providing services to taxonomists for standard genome sequencing and annotation.</title>
        <authorList>
            <consortium name="The Broad Institute Genomics Platform"/>
            <consortium name="The Broad Institute Genome Sequencing Center for Infectious Disease"/>
            <person name="Wu L."/>
            <person name="Ma J."/>
        </authorList>
    </citation>
    <scope>NUCLEOTIDE SEQUENCE [LARGE SCALE GENOMIC DNA]</scope>
    <source>
        <strain evidence="6">NBRC 110107</strain>
    </source>
</reference>
<evidence type="ECO:0000313" key="5">
    <source>
        <dbReference type="EMBL" id="GLS02652.1"/>
    </source>
</evidence>
<evidence type="ECO:0000256" key="3">
    <source>
        <dbReference type="ARBA" id="ARBA00023004"/>
    </source>
</evidence>
<gene>
    <name evidence="5" type="ORF">GCM10007859_26810</name>
</gene>
<dbReference type="SUPFAM" id="SSF51197">
    <property type="entry name" value="Clavaminate synthase-like"/>
    <property type="match status" value="1"/>
</dbReference>
<evidence type="ECO:0000259" key="4">
    <source>
        <dbReference type="PROSITE" id="PS51184"/>
    </source>
</evidence>
<proteinExistence type="predicted"/>
<protein>
    <recommendedName>
        <fullName evidence="4">JmjC domain-containing protein</fullName>
    </recommendedName>
</protein>
<dbReference type="EMBL" id="BSOY01000088">
    <property type="protein sequence ID" value="GLS02652.1"/>
    <property type="molecule type" value="Genomic_DNA"/>
</dbReference>
<evidence type="ECO:0000256" key="2">
    <source>
        <dbReference type="ARBA" id="ARBA00022723"/>
    </source>
</evidence>
<comment type="caution">
    <text evidence="5">The sequence shown here is derived from an EMBL/GenBank/DDBJ whole genome shotgun (WGS) entry which is preliminary data.</text>
</comment>
<keyword evidence="2" id="KW-0479">Metal-binding</keyword>
<dbReference type="Proteomes" id="UP001156921">
    <property type="component" value="Unassembled WGS sequence"/>
</dbReference>
<keyword evidence="6" id="KW-1185">Reference proteome</keyword>
<dbReference type="PANTHER" id="PTHR13096">
    <property type="entry name" value="MINA53 MYC INDUCED NUCLEAR ANTIGEN"/>
    <property type="match status" value="1"/>
</dbReference>
<comment type="cofactor">
    <cofactor evidence="1">
        <name>Fe(2+)</name>
        <dbReference type="ChEBI" id="CHEBI:29033"/>
    </cofactor>
</comment>
<name>A0ABQ6BMG0_9CAUL</name>
<dbReference type="Gene3D" id="2.60.120.650">
    <property type="entry name" value="Cupin"/>
    <property type="match status" value="1"/>
</dbReference>
<dbReference type="PANTHER" id="PTHR13096:SF8">
    <property type="entry name" value="RIBOSOMAL OXYGENASE 1"/>
    <property type="match status" value="1"/>
</dbReference>
<accession>A0ABQ6BMG0</accession>
<sequence length="375" mass="41314">MRTLEEILHPVTPAQFRAEFEGRQPLHIPAAEGSNKRALLTWDAFNGLLNQTNVWDSERLQLMRHDDAVPPEQYCRRKRTPEGLIWRPSPAKVEVFLSAGASILANDVLTLHSPITHAGVALGEALAAEVGASVFCSFKGGRAVATHYDVHEVFAVQTEGEKIWNLYEGRVIDPVGYPPGLTQTDFNRDCGRLVSTITMRPGDVLYMPRGFYHDTVTPDQPSLHVSFTVMPLTGRSILSLLDGPALQDAAFRAWLPAADAEGGTLLQARLAELAARLAGIVASPAFRDEVALLQRRLMPRAPDFSLPVRKPATVYRVTGRAFPDLGPMARRVYDWMIEERQFAVEDLVADMESLSEADIRNALAGAEQASAVQRV</sequence>
<feature type="domain" description="JmjC" evidence="4">
    <location>
        <begin position="78"/>
        <end position="246"/>
    </location>
</feature>
<organism evidence="5 6">
    <name type="scientific">Brevundimonas denitrificans</name>
    <dbReference type="NCBI Taxonomy" id="1443434"/>
    <lineage>
        <taxon>Bacteria</taxon>
        <taxon>Pseudomonadati</taxon>
        <taxon>Pseudomonadota</taxon>
        <taxon>Alphaproteobacteria</taxon>
        <taxon>Caulobacterales</taxon>
        <taxon>Caulobacteraceae</taxon>
        <taxon>Brevundimonas</taxon>
    </lineage>
</organism>
<dbReference type="RefSeq" id="WP_284223530.1">
    <property type="nucleotide sequence ID" value="NZ_BSOY01000088.1"/>
</dbReference>
<dbReference type="InterPro" id="IPR003347">
    <property type="entry name" value="JmjC_dom"/>
</dbReference>
<dbReference type="InterPro" id="IPR039994">
    <property type="entry name" value="NO66-like"/>
</dbReference>
<evidence type="ECO:0000256" key="1">
    <source>
        <dbReference type="ARBA" id="ARBA00001954"/>
    </source>
</evidence>
<evidence type="ECO:0000313" key="6">
    <source>
        <dbReference type="Proteomes" id="UP001156921"/>
    </source>
</evidence>
<dbReference type="Pfam" id="PF08007">
    <property type="entry name" value="JmjC_2"/>
    <property type="match status" value="1"/>
</dbReference>